<proteinExistence type="predicted"/>
<reference evidence="2 3" key="2">
    <citation type="journal article" date="2011" name="J. Bacteriol.">
        <title>Genomes of three methylotrophs from a single niche uncover genetic and metabolic divergence of Methylophilaceae.</title>
        <authorList>
            <person name="Lapidus A."/>
            <person name="Clum A."/>
            <person name="Labutti K."/>
            <person name="Kaluzhnaya M.G."/>
            <person name="Lim S."/>
            <person name="Beck D.A."/>
            <person name="Glavina Del Rio T."/>
            <person name="Nolan M."/>
            <person name="Mavromatis K."/>
            <person name="Huntemann M."/>
            <person name="Lucas S."/>
            <person name="Lidstrom M.E."/>
            <person name="Ivanova N."/>
            <person name="Chistoserdova L."/>
        </authorList>
    </citation>
    <scope>NUCLEOTIDE SEQUENCE [LARGE SCALE GENOMIC DNA]</scope>
    <source>
        <strain evidence="2 3">SIP3-4</strain>
    </source>
</reference>
<keyword evidence="1" id="KW-0732">Signal</keyword>
<dbReference type="AlphaFoldDB" id="C6X789"/>
<sequence length="166" mass="17403" precursor="true">MKHAVLAALVLGGLSSGIAFAAGSLKAEQSIEINAKADDVWATSSNFGDLGAWHPAATKTEIVEGTNNQVGAVRVITLPDGGKLKEKLEAYDAKKHTYSYTILEGVLPVSNYHSTYTVHAIGANKTKVTWKGTFNAAGASNADAVKTINGVYKGGLDNLKKISEAK</sequence>
<keyword evidence="3" id="KW-1185">Reference proteome</keyword>
<dbReference type="SUPFAM" id="SSF55961">
    <property type="entry name" value="Bet v1-like"/>
    <property type="match status" value="1"/>
</dbReference>
<evidence type="ECO:0000313" key="3">
    <source>
        <dbReference type="Proteomes" id="UP000002743"/>
    </source>
</evidence>
<dbReference type="RefSeq" id="WP_013442788.1">
    <property type="nucleotide sequence ID" value="NC_012969.1"/>
</dbReference>
<dbReference type="STRING" id="582744.Msip34_1990"/>
<dbReference type="PANTHER" id="PTHR39332">
    <property type="entry name" value="BLL4707 PROTEIN"/>
    <property type="match status" value="1"/>
</dbReference>
<evidence type="ECO:0000313" key="2">
    <source>
        <dbReference type="EMBL" id="ACT51232.1"/>
    </source>
</evidence>
<dbReference type="Proteomes" id="UP000002743">
    <property type="component" value="Chromosome"/>
</dbReference>
<feature type="chain" id="PRO_5002973685" evidence="1">
    <location>
        <begin position="22"/>
        <end position="166"/>
    </location>
</feature>
<dbReference type="InterPro" id="IPR023393">
    <property type="entry name" value="START-like_dom_sf"/>
</dbReference>
<protein>
    <submittedName>
        <fullName evidence="2">Bet v I allergen</fullName>
    </submittedName>
</protein>
<dbReference type="CDD" id="cd07821">
    <property type="entry name" value="PYR_PYL_RCAR_like"/>
    <property type="match status" value="1"/>
</dbReference>
<reference evidence="3" key="1">
    <citation type="submission" date="2009-07" db="EMBL/GenBank/DDBJ databases">
        <title>Complete sequence of chromosome of Methylovorus sp. SIP3-4.</title>
        <authorList>
            <person name="Lucas S."/>
            <person name="Copeland A."/>
            <person name="Lapidus A."/>
            <person name="Glavina del Rio T."/>
            <person name="Tice H."/>
            <person name="Bruce D."/>
            <person name="Goodwin L."/>
            <person name="Pitluck S."/>
            <person name="Clum A."/>
            <person name="Larimer F."/>
            <person name="Land M."/>
            <person name="Hauser L."/>
            <person name="Kyrpides N."/>
            <person name="Mikhailova N."/>
            <person name="Kayluzhnaya M."/>
            <person name="Chistoserdova L."/>
        </authorList>
    </citation>
    <scope>NUCLEOTIDE SEQUENCE [LARGE SCALE GENOMIC DNA]</scope>
    <source>
        <strain evidence="3">SIP3-4</strain>
    </source>
</reference>
<dbReference type="OrthoDB" id="1364128at2"/>
<dbReference type="eggNOG" id="COG3832">
    <property type="taxonomic scope" value="Bacteria"/>
</dbReference>
<dbReference type="Pfam" id="PF10604">
    <property type="entry name" value="Polyketide_cyc2"/>
    <property type="match status" value="1"/>
</dbReference>
<dbReference type="Gene3D" id="3.30.530.20">
    <property type="match status" value="1"/>
</dbReference>
<organism evidence="2 3">
    <name type="scientific">Methylovorus glucosotrophus (strain SIP3-4)</name>
    <dbReference type="NCBI Taxonomy" id="582744"/>
    <lineage>
        <taxon>Bacteria</taxon>
        <taxon>Pseudomonadati</taxon>
        <taxon>Pseudomonadota</taxon>
        <taxon>Betaproteobacteria</taxon>
        <taxon>Nitrosomonadales</taxon>
        <taxon>Methylophilaceae</taxon>
        <taxon>Methylovorus</taxon>
    </lineage>
</organism>
<dbReference type="InterPro" id="IPR019587">
    <property type="entry name" value="Polyketide_cyclase/dehydratase"/>
</dbReference>
<dbReference type="EMBL" id="CP001674">
    <property type="protein sequence ID" value="ACT51232.1"/>
    <property type="molecule type" value="Genomic_DNA"/>
</dbReference>
<dbReference type="PANTHER" id="PTHR39332:SF7">
    <property type="entry name" value="SRPBCC FAMILY PROTEIN"/>
    <property type="match status" value="1"/>
</dbReference>
<feature type="signal peptide" evidence="1">
    <location>
        <begin position="1"/>
        <end position="21"/>
    </location>
</feature>
<name>C6X789_METGS</name>
<accession>C6X789</accession>
<dbReference type="HOGENOM" id="CLU_106645_0_0_4"/>
<evidence type="ECO:0000256" key="1">
    <source>
        <dbReference type="SAM" id="SignalP"/>
    </source>
</evidence>
<gene>
    <name evidence="2" type="ordered locus">Msip34_1990</name>
</gene>
<dbReference type="KEGG" id="mei:Msip34_1990"/>